<evidence type="ECO:0000256" key="5">
    <source>
        <dbReference type="ARBA" id="ARBA00023098"/>
    </source>
</evidence>
<evidence type="ECO:0000313" key="16">
    <source>
        <dbReference type="Proteomes" id="UP000317371"/>
    </source>
</evidence>
<dbReference type="SUPFAM" id="SSF51735">
    <property type="entry name" value="NAD(P)-binding Rossmann-fold domains"/>
    <property type="match status" value="1"/>
</dbReference>
<sequence>MARIVVLGAGLMGSAFTTPLADNGHEIRLVGTHLDGDIIEELHESHVHPRLRVRLADAVQPYTYDRLDEALAGADLVVLGVNSLGVDWATYMLAPRLSPETPLLFLTKGLEGDGERLRILPHVLRDGFPPDVQPRLQLAAIGGPSIAGELAVRRHTCVVLTGSDPALLERLAGLLRTPYYHVWTNPDFVGVEVCVALKNVYALAVGIVGGLLEKEGQADNQAVMHNLSAALFAQGLWEIAYLVEWAGGQPASVYSLPAAGDLYVTSMGGRNGRMGRWLGLGLPYSDAKRRYMADETIEGAELALAIGPTVETLVQQGRLDPARIPLLRTMIQIVCNDAPVDIPWDEFFAGS</sequence>
<feature type="domain" description="Glycerol-3-phosphate dehydrogenase NAD-dependent N-terminal" evidence="13">
    <location>
        <begin position="4"/>
        <end position="165"/>
    </location>
</feature>
<dbReference type="EC" id="1.1.1.94" evidence="12"/>
<dbReference type="PANTHER" id="PTHR11728">
    <property type="entry name" value="GLYCEROL-3-PHOSPHATE DEHYDROGENASE"/>
    <property type="match status" value="1"/>
</dbReference>
<dbReference type="SUPFAM" id="SSF48179">
    <property type="entry name" value="6-phosphogluconate dehydrogenase C-terminal domain-like"/>
    <property type="match status" value="1"/>
</dbReference>
<dbReference type="PIRSF" id="PIRSF000114">
    <property type="entry name" value="Glycerol-3-P_dh"/>
    <property type="match status" value="1"/>
</dbReference>
<dbReference type="InterPro" id="IPR036291">
    <property type="entry name" value="NAD(P)-bd_dom_sf"/>
</dbReference>
<reference evidence="15 16" key="1">
    <citation type="submission" date="2019-06" db="EMBL/GenBank/DDBJ databases">
        <title>Genome sequence of Litorilinea aerophila BAA-2444.</title>
        <authorList>
            <person name="Maclea K.S."/>
            <person name="Maurais E.G."/>
            <person name="Iannazzi L.C."/>
        </authorList>
    </citation>
    <scope>NUCLEOTIDE SEQUENCE [LARGE SCALE GENOMIC DNA]</scope>
    <source>
        <strain evidence="15 16">ATCC BAA-2444</strain>
    </source>
</reference>
<organism evidence="15 16">
    <name type="scientific">Litorilinea aerophila</name>
    <dbReference type="NCBI Taxonomy" id="1204385"/>
    <lineage>
        <taxon>Bacteria</taxon>
        <taxon>Bacillati</taxon>
        <taxon>Chloroflexota</taxon>
        <taxon>Caldilineae</taxon>
        <taxon>Caldilineales</taxon>
        <taxon>Caldilineaceae</taxon>
        <taxon>Litorilinea</taxon>
    </lineage>
</organism>
<dbReference type="InterPro" id="IPR006168">
    <property type="entry name" value="G3P_DH_NAD-dep"/>
</dbReference>
<dbReference type="GO" id="GO:0005975">
    <property type="term" value="P:carbohydrate metabolic process"/>
    <property type="evidence" value="ECO:0007669"/>
    <property type="project" value="InterPro"/>
</dbReference>
<evidence type="ECO:0000256" key="3">
    <source>
        <dbReference type="ARBA" id="ARBA00023002"/>
    </source>
</evidence>
<dbReference type="GO" id="GO:0051287">
    <property type="term" value="F:NAD binding"/>
    <property type="evidence" value="ECO:0007669"/>
    <property type="project" value="InterPro"/>
</dbReference>
<evidence type="ECO:0000256" key="2">
    <source>
        <dbReference type="ARBA" id="ARBA00022516"/>
    </source>
</evidence>
<keyword evidence="3 11" id="KW-0560">Oxidoreductase</keyword>
<proteinExistence type="inferred from homology"/>
<keyword evidence="6" id="KW-0594">Phospholipid biosynthesis</keyword>
<dbReference type="Proteomes" id="UP000317371">
    <property type="component" value="Unassembled WGS sequence"/>
</dbReference>
<dbReference type="Pfam" id="PF07479">
    <property type="entry name" value="NAD_Gly3P_dh_C"/>
    <property type="match status" value="1"/>
</dbReference>
<feature type="binding site" evidence="9">
    <location>
        <position position="108"/>
    </location>
    <ligand>
        <name>substrate</name>
    </ligand>
</feature>
<gene>
    <name evidence="15" type="ORF">FKZ61_11825</name>
</gene>
<feature type="active site" description="Proton acceptor" evidence="8">
    <location>
        <position position="198"/>
    </location>
</feature>
<evidence type="ECO:0000256" key="10">
    <source>
        <dbReference type="PIRSR" id="PIRSR000114-3"/>
    </source>
</evidence>
<dbReference type="FunCoup" id="A0A540VFI2">
    <property type="interactions" value="416"/>
</dbReference>
<dbReference type="AlphaFoldDB" id="A0A540VFI2"/>
<evidence type="ECO:0000256" key="8">
    <source>
        <dbReference type="PIRSR" id="PIRSR000114-1"/>
    </source>
</evidence>
<dbReference type="PRINTS" id="PR00077">
    <property type="entry name" value="GPDHDRGNASE"/>
</dbReference>
<dbReference type="InterPro" id="IPR013328">
    <property type="entry name" value="6PGD_dom2"/>
</dbReference>
<dbReference type="GO" id="GO:0141153">
    <property type="term" value="F:glycerol-3-phosphate dehydrogenase (NADP+) activity"/>
    <property type="evidence" value="ECO:0007669"/>
    <property type="project" value="RHEA"/>
</dbReference>
<evidence type="ECO:0000256" key="11">
    <source>
        <dbReference type="RuleBase" id="RU000437"/>
    </source>
</evidence>
<dbReference type="InParanoid" id="A0A540VFI2"/>
<feature type="domain" description="Glycerol-3-phosphate dehydrogenase NAD-dependent C-terminal" evidence="14">
    <location>
        <begin position="187"/>
        <end position="340"/>
    </location>
</feature>
<protein>
    <recommendedName>
        <fullName evidence="12">Glycerol-3-phosphate dehydrogenase</fullName>
        <ecNumber evidence="12">1.1.1.94</ecNumber>
    </recommendedName>
</protein>
<evidence type="ECO:0000256" key="9">
    <source>
        <dbReference type="PIRSR" id="PIRSR000114-2"/>
    </source>
</evidence>
<keyword evidence="2" id="KW-0444">Lipid biosynthesis</keyword>
<keyword evidence="4 10" id="KW-0520">NAD</keyword>
<dbReference type="PANTHER" id="PTHR11728:SF30">
    <property type="entry name" value="GLYCEROL-3-PHOSPHATE DEHYDROGENASE [NAD(+)] GPDHC1, CYTOSOLIC"/>
    <property type="match status" value="1"/>
</dbReference>
<name>A0A540VFI2_9CHLR</name>
<comment type="similarity">
    <text evidence="1 11">Belongs to the NAD-dependent glycerol-3-phosphate dehydrogenase family.</text>
</comment>
<evidence type="ECO:0000256" key="7">
    <source>
        <dbReference type="ARBA" id="ARBA00023264"/>
    </source>
</evidence>
<feature type="binding site" evidence="10">
    <location>
        <position position="270"/>
    </location>
    <ligand>
        <name>NAD(+)</name>
        <dbReference type="ChEBI" id="CHEBI:57540"/>
    </ligand>
</feature>
<feature type="binding site" evidence="10">
    <location>
        <position position="147"/>
    </location>
    <ligand>
        <name>NAD(+)</name>
        <dbReference type="ChEBI" id="CHEBI:57540"/>
    </ligand>
</feature>
<accession>A0A540VFI2</accession>
<keyword evidence="16" id="KW-1185">Reference proteome</keyword>
<dbReference type="Gene3D" id="1.10.1040.10">
    <property type="entry name" value="N-(1-d-carboxylethyl)-l-norvaline Dehydrogenase, domain 2"/>
    <property type="match status" value="1"/>
</dbReference>
<evidence type="ECO:0000256" key="12">
    <source>
        <dbReference type="RuleBase" id="RU000439"/>
    </source>
</evidence>
<evidence type="ECO:0000313" key="15">
    <source>
        <dbReference type="EMBL" id="TQE95524.1"/>
    </source>
</evidence>
<dbReference type="InterPro" id="IPR006109">
    <property type="entry name" value="G3P_DH_NAD-dep_C"/>
</dbReference>
<evidence type="ECO:0000259" key="13">
    <source>
        <dbReference type="Pfam" id="PF01210"/>
    </source>
</evidence>
<feature type="binding site" evidence="9">
    <location>
        <begin position="270"/>
        <end position="271"/>
    </location>
    <ligand>
        <name>substrate</name>
    </ligand>
</feature>
<dbReference type="GO" id="GO:0046168">
    <property type="term" value="P:glycerol-3-phosphate catabolic process"/>
    <property type="evidence" value="ECO:0007669"/>
    <property type="project" value="InterPro"/>
</dbReference>
<dbReference type="GO" id="GO:0008654">
    <property type="term" value="P:phospholipid biosynthetic process"/>
    <property type="evidence" value="ECO:0007669"/>
    <property type="project" value="UniProtKB-KW"/>
</dbReference>
<dbReference type="Pfam" id="PF01210">
    <property type="entry name" value="NAD_Gly3P_dh_N"/>
    <property type="match status" value="1"/>
</dbReference>
<keyword evidence="7" id="KW-1208">Phospholipid metabolism</keyword>
<evidence type="ECO:0000256" key="1">
    <source>
        <dbReference type="ARBA" id="ARBA00011009"/>
    </source>
</evidence>
<comment type="catalytic activity">
    <reaction evidence="12">
        <text>sn-glycerol 3-phosphate + NADP(+) = dihydroxyacetone phosphate + NADPH + H(+)</text>
        <dbReference type="Rhea" id="RHEA:11096"/>
        <dbReference type="ChEBI" id="CHEBI:15378"/>
        <dbReference type="ChEBI" id="CHEBI:57597"/>
        <dbReference type="ChEBI" id="CHEBI:57642"/>
        <dbReference type="ChEBI" id="CHEBI:57783"/>
        <dbReference type="ChEBI" id="CHEBI:58349"/>
        <dbReference type="EC" id="1.1.1.94"/>
    </reaction>
</comment>
<evidence type="ECO:0000256" key="4">
    <source>
        <dbReference type="ARBA" id="ARBA00023027"/>
    </source>
</evidence>
<dbReference type="GO" id="GO:0005829">
    <property type="term" value="C:cytosol"/>
    <property type="evidence" value="ECO:0007669"/>
    <property type="project" value="TreeGrafter"/>
</dbReference>
<feature type="binding site" evidence="10">
    <location>
        <begin position="8"/>
        <end position="13"/>
    </location>
    <ligand>
        <name>NAD(+)</name>
        <dbReference type="ChEBI" id="CHEBI:57540"/>
    </ligand>
</feature>
<comment type="caution">
    <text evidence="15">The sequence shown here is derived from an EMBL/GenBank/DDBJ whole genome shotgun (WGS) entry which is preliminary data.</text>
</comment>
<dbReference type="InterPro" id="IPR011128">
    <property type="entry name" value="G3P_DH_NAD-dep_N"/>
</dbReference>
<evidence type="ECO:0000256" key="6">
    <source>
        <dbReference type="ARBA" id="ARBA00023209"/>
    </source>
</evidence>
<dbReference type="EMBL" id="VIGC01000013">
    <property type="protein sequence ID" value="TQE95524.1"/>
    <property type="molecule type" value="Genomic_DNA"/>
</dbReference>
<dbReference type="OrthoDB" id="9812273at2"/>
<dbReference type="RefSeq" id="WP_141610343.1">
    <property type="nucleotide sequence ID" value="NZ_VIGC02000013.1"/>
</dbReference>
<dbReference type="Gene3D" id="3.40.50.720">
    <property type="entry name" value="NAD(P)-binding Rossmann-like Domain"/>
    <property type="match status" value="1"/>
</dbReference>
<keyword evidence="5" id="KW-0443">Lipid metabolism</keyword>
<dbReference type="InterPro" id="IPR008927">
    <property type="entry name" value="6-PGluconate_DH-like_C_sf"/>
</dbReference>
<evidence type="ECO:0000259" key="14">
    <source>
        <dbReference type="Pfam" id="PF07479"/>
    </source>
</evidence>